<dbReference type="RefSeq" id="WP_263710586.1">
    <property type="nucleotide sequence ID" value="NZ_JAOWKX010000001.1"/>
</dbReference>
<sequence>MKKHILALAIASSLSVPAMADVRINGFANLVGGMTSSDDRVKGYDDDLTFSEDSSFALQFSGDVNDKVSATAQFIARGNNDYEVDMEWAYMTYEVSDALSVSAGRLRVPLFAYSASLDVGYSYHWITPPESVYAVSFSNVDGMRVNYGGFSGDVEYNFQFATGNTSNDFELGGQTAHLEGKNALVFTAEAIYGGFKVRGVAAQAEITIDSPLLTPAFAQLSQISPSLSDLLAVREDRGAFYGIGLEYDAHDWFVMGEYTRVTLTDSFYPGEKNFYVTGGLRLGQWTPFATVESSDMNTDLKFLEKTAAFPAELQPAALQALAGTQLAVRSESYRYSLGVRYDVEANLALKAQVTRIDDRVNELDDAGLFRVGVNYVF</sequence>
<dbReference type="InterPro" id="IPR023614">
    <property type="entry name" value="Porin_dom_sf"/>
</dbReference>
<dbReference type="Gene3D" id="2.40.160.10">
    <property type="entry name" value="Porin"/>
    <property type="match status" value="1"/>
</dbReference>
<feature type="chain" id="PRO_5045367427" evidence="1">
    <location>
        <begin position="21"/>
        <end position="377"/>
    </location>
</feature>
<organism evidence="3 4">
    <name type="scientific">Fluctibacter corallii</name>
    <dbReference type="NCBI Taxonomy" id="2984329"/>
    <lineage>
        <taxon>Bacteria</taxon>
        <taxon>Pseudomonadati</taxon>
        <taxon>Pseudomonadota</taxon>
        <taxon>Gammaproteobacteria</taxon>
        <taxon>Alteromonadales</taxon>
        <taxon>Alteromonadaceae</taxon>
        <taxon>Fluctibacter</taxon>
    </lineage>
</organism>
<evidence type="ECO:0000313" key="3">
    <source>
        <dbReference type="EMBL" id="MCV2883386.1"/>
    </source>
</evidence>
<evidence type="ECO:0000259" key="2">
    <source>
        <dbReference type="Pfam" id="PF13609"/>
    </source>
</evidence>
<dbReference type="InterPro" id="IPR033900">
    <property type="entry name" value="Gram_neg_porin_domain"/>
</dbReference>
<name>A0ABT3A3W7_9ALTE</name>
<dbReference type="SUPFAM" id="SSF56935">
    <property type="entry name" value="Porins"/>
    <property type="match status" value="1"/>
</dbReference>
<evidence type="ECO:0000256" key="1">
    <source>
        <dbReference type="SAM" id="SignalP"/>
    </source>
</evidence>
<comment type="caution">
    <text evidence="3">The sequence shown here is derived from an EMBL/GenBank/DDBJ whole genome shotgun (WGS) entry which is preliminary data.</text>
</comment>
<gene>
    <name evidence="3" type="ORF">OE749_01575</name>
</gene>
<feature type="domain" description="Porin" evidence="2">
    <location>
        <begin position="7"/>
        <end position="359"/>
    </location>
</feature>
<dbReference type="Pfam" id="PF13609">
    <property type="entry name" value="Porin_4"/>
    <property type="match status" value="1"/>
</dbReference>
<proteinExistence type="predicted"/>
<dbReference type="EMBL" id="JAOWKX010000001">
    <property type="protein sequence ID" value="MCV2883386.1"/>
    <property type="molecule type" value="Genomic_DNA"/>
</dbReference>
<protein>
    <submittedName>
        <fullName evidence="3">Porin</fullName>
    </submittedName>
</protein>
<keyword evidence="4" id="KW-1185">Reference proteome</keyword>
<dbReference type="Proteomes" id="UP001652504">
    <property type="component" value="Unassembled WGS sequence"/>
</dbReference>
<keyword evidence="1" id="KW-0732">Signal</keyword>
<feature type="signal peptide" evidence="1">
    <location>
        <begin position="1"/>
        <end position="20"/>
    </location>
</feature>
<reference evidence="3 4" key="1">
    <citation type="submission" date="2022-10" db="EMBL/GenBank/DDBJ databases">
        <title>Aestuariibacter sp. AA17 isolated from Montipora capitata coral fragment.</title>
        <authorList>
            <person name="Emsley S.A."/>
            <person name="Pfannmuller K.M."/>
            <person name="Loughran R.M."/>
            <person name="Shlafstein M."/>
            <person name="Papke E."/>
            <person name="Saw J.H."/>
            <person name="Ushijima B."/>
            <person name="Videau P."/>
        </authorList>
    </citation>
    <scope>NUCLEOTIDE SEQUENCE [LARGE SCALE GENOMIC DNA]</scope>
    <source>
        <strain evidence="3 4">AA17</strain>
    </source>
</reference>
<evidence type="ECO:0000313" key="4">
    <source>
        <dbReference type="Proteomes" id="UP001652504"/>
    </source>
</evidence>
<accession>A0ABT3A3W7</accession>